<dbReference type="GO" id="GO:0019028">
    <property type="term" value="C:viral capsid"/>
    <property type="evidence" value="ECO:0007669"/>
    <property type="project" value="UniProtKB-KW"/>
</dbReference>
<organismHost>
    <name type="scientific">Hordeum vulgare</name>
    <name type="common">Barley</name>
    <dbReference type="NCBI Taxonomy" id="4513"/>
</organismHost>
<reference evidence="5" key="1">
    <citation type="submission" date="2017-11" db="EMBL/GenBank/DDBJ databases">
        <authorList>
            <person name="Skillman V.P."/>
            <person name="Bag S."/>
            <person name="Cating R."/>
            <person name="Frost K."/>
        </authorList>
    </citation>
    <scope>NUCLEOTIDE SEQUENCE</scope>
    <source>
        <strain evidence="5">Oregon</strain>
    </source>
</reference>
<sequence>MDKPLLRFARLKDQMDLSLQKAAGKVTAESTGPLLPKVTTPLPVMAVNKGYTGYNKELNAMAATHAYIRLSTLMSQIESWQATRASVLTHLGVMLNGVSKLGERSFFSRTKRFGAHTSDGDEIFCDLGGEAVTQILSRLTVALQYARGKGAKTRNAKTGAAPGTSQVDNEEQGQTDQTLAISNAAAELMIFQRTKDFTMNECYTQDSFEAKYNLKWEGSN</sequence>
<organismHost>
    <name type="scientific">Triticum</name>
    <dbReference type="NCBI Taxonomy" id="4564"/>
</organismHost>
<evidence type="ECO:0000256" key="3">
    <source>
        <dbReference type="ARBA" id="ARBA00022844"/>
    </source>
</evidence>
<keyword evidence="3" id="KW-0946">Virion</keyword>
<name>A0A7S5CI83_SBWMV</name>
<organism evidence="5">
    <name type="scientific">Soil-borne wheat mosaic virus</name>
    <name type="common">SBWMV</name>
    <dbReference type="NCBI Taxonomy" id="28375"/>
    <lineage>
        <taxon>Viruses</taxon>
        <taxon>Riboviria</taxon>
        <taxon>Orthornavirae</taxon>
        <taxon>Kitrinoviricota</taxon>
        <taxon>Alsuviricetes</taxon>
        <taxon>Martellivirales</taxon>
        <taxon>Virgaviridae</taxon>
        <taxon>Furovirus</taxon>
        <taxon>Furovirus tritici</taxon>
    </lineage>
</organism>
<accession>A0A7S5CI83</accession>
<dbReference type="Gene3D" id="1.20.120.70">
    <property type="entry name" value="Tobacco mosaic virus-like, coat protein"/>
    <property type="match status" value="1"/>
</dbReference>
<keyword evidence="2 5" id="KW-0167">Capsid protein</keyword>
<dbReference type="GO" id="GO:0005198">
    <property type="term" value="F:structural molecule activity"/>
    <property type="evidence" value="ECO:0007669"/>
    <property type="project" value="InterPro"/>
</dbReference>
<dbReference type="InterPro" id="IPR036417">
    <property type="entry name" value="TMV-like_coat_sf"/>
</dbReference>
<dbReference type="Pfam" id="PF00721">
    <property type="entry name" value="TMV_coat"/>
    <property type="match status" value="1"/>
</dbReference>
<dbReference type="EMBL" id="MG554563">
    <property type="protein sequence ID" value="QAT94361.1"/>
    <property type="molecule type" value="Genomic_RNA"/>
</dbReference>
<dbReference type="InterPro" id="IPR001337">
    <property type="entry name" value="TMV-like_coat"/>
</dbReference>
<comment type="subcellular location">
    <subcellularLocation>
        <location evidence="1">Virion</location>
    </subcellularLocation>
</comment>
<evidence type="ECO:0000313" key="5">
    <source>
        <dbReference type="EMBL" id="QAT94361.1"/>
    </source>
</evidence>
<protein>
    <submittedName>
        <fullName evidence="5">19 kDa coat protein</fullName>
    </submittedName>
</protein>
<evidence type="ECO:0000256" key="1">
    <source>
        <dbReference type="ARBA" id="ARBA00004328"/>
    </source>
</evidence>
<evidence type="ECO:0000256" key="2">
    <source>
        <dbReference type="ARBA" id="ARBA00022561"/>
    </source>
</evidence>
<evidence type="ECO:0000256" key="4">
    <source>
        <dbReference type="SAM" id="MobiDB-lite"/>
    </source>
</evidence>
<proteinExistence type="predicted"/>
<feature type="region of interest" description="Disordered" evidence="4">
    <location>
        <begin position="152"/>
        <end position="175"/>
    </location>
</feature>